<evidence type="ECO:0000313" key="2">
    <source>
        <dbReference type="Proteomes" id="UP000010809"/>
    </source>
</evidence>
<dbReference type="Gene3D" id="3.40.50.150">
    <property type="entry name" value="Vaccinia Virus protein VP39"/>
    <property type="match status" value="1"/>
</dbReference>
<organism evidence="1 2">
    <name type="scientific">Thioalkalivibrio nitratireducens (strain DSM 14787 / UNIQEM 213 / ALEN2)</name>
    <dbReference type="NCBI Taxonomy" id="1255043"/>
    <lineage>
        <taxon>Bacteria</taxon>
        <taxon>Pseudomonadati</taxon>
        <taxon>Pseudomonadota</taxon>
        <taxon>Gammaproteobacteria</taxon>
        <taxon>Chromatiales</taxon>
        <taxon>Ectothiorhodospiraceae</taxon>
        <taxon>Thioalkalivibrio</taxon>
    </lineage>
</organism>
<dbReference type="STRING" id="1255043.TVNIR_1797"/>
<reference evidence="1" key="1">
    <citation type="submission" date="2015-12" db="EMBL/GenBank/DDBJ databases">
        <authorList>
            <person name="Tikhonova T.V."/>
            <person name="Pavlov A.R."/>
            <person name="Beletsky A.V."/>
            <person name="Mardanov A.V."/>
            <person name="Sorokin D.Y."/>
            <person name="Ravin N.V."/>
            <person name="Popov V.O."/>
        </authorList>
    </citation>
    <scope>NUCLEOTIDE SEQUENCE</scope>
    <source>
        <strain evidence="1">DSM 14787</strain>
    </source>
</reference>
<dbReference type="Proteomes" id="UP000010809">
    <property type="component" value="Chromosome"/>
</dbReference>
<dbReference type="OrthoDB" id="7273451at2"/>
<dbReference type="CDD" id="cd02440">
    <property type="entry name" value="AdoMet_MTases"/>
    <property type="match status" value="1"/>
</dbReference>
<name>L0DWP1_THIND</name>
<protein>
    <submittedName>
        <fullName evidence="1">Glycosyl transferase, group 1</fullName>
    </submittedName>
</protein>
<sequence length="269" mass="29642">MSSRFEADWLSLREPADRRARSARLVEGFRAWSRGRDPLHVVDLGAGTGANLRFLAPQLPVRQYWTLIDHDPALLARVHIPDRGPTVRSVCADLRQWRGVLGESRLPDLVTAAALLDLVGASWLDDLVQSCREMGAAALFALSYDGRLWGAPPDPDDRAVRRAVNAHQQRDKGLGPALGPRAAACAAAGFRAAGFRVLIARSPWHLGSESEELATTLIRGWLAAACEQVPADRERYRAWAQRRERDIRSGRVRFCVGHLDLLALPSVAP</sequence>
<dbReference type="GO" id="GO:0016740">
    <property type="term" value="F:transferase activity"/>
    <property type="evidence" value="ECO:0007669"/>
    <property type="project" value="UniProtKB-KW"/>
</dbReference>
<proteinExistence type="predicted"/>
<accession>L0DWP1</accession>
<keyword evidence="1" id="KW-0808">Transferase</keyword>
<dbReference type="HOGENOM" id="CLU_047561_0_0_6"/>
<dbReference type="KEGG" id="tni:TVNIR_1797"/>
<dbReference type="AlphaFoldDB" id="L0DWP1"/>
<evidence type="ECO:0000313" key="1">
    <source>
        <dbReference type="EMBL" id="AGA33458.1"/>
    </source>
</evidence>
<gene>
    <name evidence="1" type="ordered locus">TVNIR_1797</name>
</gene>
<dbReference type="InterPro" id="IPR029063">
    <property type="entry name" value="SAM-dependent_MTases_sf"/>
</dbReference>
<dbReference type="PATRIC" id="fig|1255043.3.peg.1819"/>
<keyword evidence="2" id="KW-1185">Reference proteome</keyword>
<dbReference type="RefSeq" id="WP_015258585.1">
    <property type="nucleotide sequence ID" value="NC_019902.2"/>
</dbReference>
<dbReference type="EMBL" id="CP003989">
    <property type="protein sequence ID" value="AGA33458.1"/>
    <property type="molecule type" value="Genomic_DNA"/>
</dbReference>
<dbReference type="SUPFAM" id="SSF53335">
    <property type="entry name" value="S-adenosyl-L-methionine-dependent methyltransferases"/>
    <property type="match status" value="1"/>
</dbReference>
<dbReference type="eggNOG" id="COG4123">
    <property type="taxonomic scope" value="Bacteria"/>
</dbReference>